<keyword evidence="2" id="KW-0808">Transferase</keyword>
<dbReference type="GO" id="GO:0016740">
    <property type="term" value="F:transferase activity"/>
    <property type="evidence" value="ECO:0007669"/>
    <property type="project" value="UniProtKB-KW"/>
</dbReference>
<evidence type="ECO:0000313" key="3">
    <source>
        <dbReference type="Proteomes" id="UP000233781"/>
    </source>
</evidence>
<organism evidence="2 3">
    <name type="scientific">Phycicoccus duodecadis</name>
    <dbReference type="NCBI Taxonomy" id="173053"/>
    <lineage>
        <taxon>Bacteria</taxon>
        <taxon>Bacillati</taxon>
        <taxon>Actinomycetota</taxon>
        <taxon>Actinomycetes</taxon>
        <taxon>Micrococcales</taxon>
        <taxon>Intrasporangiaceae</taxon>
        <taxon>Phycicoccus</taxon>
    </lineage>
</organism>
<dbReference type="InterPro" id="IPR002575">
    <property type="entry name" value="Aminoglycoside_PTrfase"/>
</dbReference>
<dbReference type="Proteomes" id="UP000233781">
    <property type="component" value="Unassembled WGS sequence"/>
</dbReference>
<sequence>MLPEPVRAAVRAAGADPDALSEAVKPGPPRPVRRWVDDTLVVDLAASEAGRRLVRLEVDGRRWATAAGVPVPAVHGAAPDGSWLVGARAPGTSCRGAEAVGAALDAADRIAACPAPLPAEAPSTWRADRRTLAVRVVRSVAGGLPIPRFRAARAAAAGLADRVPGHGDLYRRNVLADGADVLVIDWEFLGGHPRWTDHVRLWSTLTDPADRAVALRRIEGSVPTSGHPHVAVLVRHLTLRLLAENLASPVRQRNGDDLAHARRMVGEGEDLALRLLS</sequence>
<gene>
    <name evidence="2" type="ORF">ATL31_1530</name>
</gene>
<dbReference type="EMBL" id="PJNE01000001">
    <property type="protein sequence ID" value="PKW26712.1"/>
    <property type="molecule type" value="Genomic_DNA"/>
</dbReference>
<dbReference type="RefSeq" id="WP_101395238.1">
    <property type="nucleotide sequence ID" value="NZ_PJNE01000001.1"/>
</dbReference>
<comment type="caution">
    <text evidence="2">The sequence shown here is derived from an EMBL/GenBank/DDBJ whole genome shotgun (WGS) entry which is preliminary data.</text>
</comment>
<evidence type="ECO:0000313" key="2">
    <source>
        <dbReference type="EMBL" id="PKW26712.1"/>
    </source>
</evidence>
<dbReference type="OrthoDB" id="21342at2"/>
<dbReference type="Pfam" id="PF01636">
    <property type="entry name" value="APH"/>
    <property type="match status" value="1"/>
</dbReference>
<dbReference type="Gene3D" id="3.90.1200.10">
    <property type="match status" value="1"/>
</dbReference>
<evidence type="ECO:0000259" key="1">
    <source>
        <dbReference type="Pfam" id="PF01636"/>
    </source>
</evidence>
<proteinExistence type="predicted"/>
<name>A0A2N3YIN9_9MICO</name>
<accession>A0A2N3YIN9</accession>
<keyword evidence="3" id="KW-1185">Reference proteome</keyword>
<protein>
    <submittedName>
        <fullName evidence="2">Phosphotransferase family enzyme</fullName>
    </submittedName>
</protein>
<dbReference type="InterPro" id="IPR011009">
    <property type="entry name" value="Kinase-like_dom_sf"/>
</dbReference>
<dbReference type="AlphaFoldDB" id="A0A2N3YIN9"/>
<reference evidence="2 3" key="1">
    <citation type="submission" date="2017-12" db="EMBL/GenBank/DDBJ databases">
        <title>Sequencing the genomes of 1000 Actinobacteria strains.</title>
        <authorList>
            <person name="Klenk H.-P."/>
        </authorList>
    </citation>
    <scope>NUCLEOTIDE SEQUENCE [LARGE SCALE GENOMIC DNA]</scope>
    <source>
        <strain evidence="2 3">DSM 12806</strain>
    </source>
</reference>
<dbReference type="SUPFAM" id="SSF56112">
    <property type="entry name" value="Protein kinase-like (PK-like)"/>
    <property type="match status" value="1"/>
</dbReference>
<feature type="domain" description="Aminoglycoside phosphotransferase" evidence="1">
    <location>
        <begin position="39"/>
        <end position="221"/>
    </location>
</feature>